<keyword evidence="7 9" id="KW-1133">Transmembrane helix</keyword>
<evidence type="ECO:0000256" key="2">
    <source>
        <dbReference type="ARBA" id="ARBA00004953"/>
    </source>
</evidence>
<keyword evidence="10" id="KW-0436">Ligase</keyword>
<comment type="function">
    <text evidence="9">Converts cobyric acid to cobinamide by the addition of aminopropanol on the F carboxylic group.</text>
</comment>
<comment type="pathway">
    <text evidence="2 9">Cofactor biosynthesis; adenosylcobalamin biosynthesis.</text>
</comment>
<keyword evidence="4 9" id="KW-1003">Cell membrane</keyword>
<evidence type="ECO:0000256" key="8">
    <source>
        <dbReference type="ARBA" id="ARBA00023136"/>
    </source>
</evidence>
<keyword evidence="5 9" id="KW-0169">Cobalamin biosynthesis</keyword>
<keyword evidence="11" id="KW-1185">Reference proteome</keyword>
<evidence type="ECO:0000256" key="5">
    <source>
        <dbReference type="ARBA" id="ARBA00022573"/>
    </source>
</evidence>
<comment type="subcellular location">
    <subcellularLocation>
        <location evidence="1 9">Cell membrane</location>
        <topology evidence="1 9">Multi-pass membrane protein</topology>
    </subcellularLocation>
</comment>
<dbReference type="NCBIfam" id="TIGR00380">
    <property type="entry name" value="cobal_cbiB"/>
    <property type="match status" value="1"/>
</dbReference>
<evidence type="ECO:0000256" key="7">
    <source>
        <dbReference type="ARBA" id="ARBA00022989"/>
    </source>
</evidence>
<feature type="transmembrane region" description="Helical" evidence="9">
    <location>
        <begin position="309"/>
        <end position="329"/>
    </location>
</feature>
<evidence type="ECO:0000256" key="3">
    <source>
        <dbReference type="ARBA" id="ARBA00006263"/>
    </source>
</evidence>
<dbReference type="InterPro" id="IPR004485">
    <property type="entry name" value="Cobalamin_biosynth_CobD/CbiB"/>
</dbReference>
<evidence type="ECO:0000256" key="9">
    <source>
        <dbReference type="HAMAP-Rule" id="MF_00024"/>
    </source>
</evidence>
<dbReference type="PANTHER" id="PTHR34308:SF1">
    <property type="entry name" value="COBALAMIN BIOSYNTHESIS PROTEIN CBIB"/>
    <property type="match status" value="1"/>
</dbReference>
<evidence type="ECO:0000256" key="4">
    <source>
        <dbReference type="ARBA" id="ARBA00022475"/>
    </source>
</evidence>
<dbReference type="GO" id="GO:0005886">
    <property type="term" value="C:plasma membrane"/>
    <property type="evidence" value="ECO:0007669"/>
    <property type="project" value="UniProtKB-SubCell"/>
</dbReference>
<reference evidence="11" key="1">
    <citation type="submission" date="2016-10" db="EMBL/GenBank/DDBJ databases">
        <authorList>
            <person name="Wegmann U."/>
        </authorList>
    </citation>
    <scope>NUCLEOTIDE SEQUENCE [LARGE SCALE GENOMIC DNA]</scope>
</reference>
<dbReference type="AlphaFoldDB" id="A0A1K1LFB5"/>
<evidence type="ECO:0000313" key="10">
    <source>
        <dbReference type="EMBL" id="SFV73397.1"/>
    </source>
</evidence>
<dbReference type="OrthoDB" id="9811967at2"/>
<dbReference type="Pfam" id="PF03186">
    <property type="entry name" value="CobD_Cbib"/>
    <property type="match status" value="1"/>
</dbReference>
<comment type="similarity">
    <text evidence="3 9">Belongs to the CobD/CbiB family.</text>
</comment>
<dbReference type="GO" id="GO:0009236">
    <property type="term" value="P:cobalamin biosynthetic process"/>
    <property type="evidence" value="ECO:0007669"/>
    <property type="project" value="UniProtKB-UniRule"/>
</dbReference>
<dbReference type="GO" id="GO:0016874">
    <property type="term" value="F:ligase activity"/>
    <property type="evidence" value="ECO:0007669"/>
    <property type="project" value="UniProtKB-KW"/>
</dbReference>
<proteinExistence type="inferred from homology"/>
<dbReference type="KEGG" id="dpg:DESPIGER_1558"/>
<dbReference type="PANTHER" id="PTHR34308">
    <property type="entry name" value="COBALAMIN BIOSYNTHESIS PROTEIN CBIB"/>
    <property type="match status" value="1"/>
</dbReference>
<evidence type="ECO:0000256" key="6">
    <source>
        <dbReference type="ARBA" id="ARBA00022692"/>
    </source>
</evidence>
<dbReference type="UniPathway" id="UPA00148"/>
<keyword evidence="6 9" id="KW-0812">Transmembrane</keyword>
<name>A0A1K1LFB5_9BACT</name>
<keyword evidence="8 9" id="KW-0472">Membrane</keyword>
<dbReference type="Proteomes" id="UP000186323">
    <property type="component" value="Chromosome I"/>
</dbReference>
<evidence type="ECO:0000313" key="11">
    <source>
        <dbReference type="Proteomes" id="UP000186323"/>
    </source>
</evidence>
<accession>A0A1K1LFB5</accession>
<feature type="transmembrane region" description="Helical" evidence="9">
    <location>
        <begin position="56"/>
        <end position="80"/>
    </location>
</feature>
<evidence type="ECO:0000256" key="1">
    <source>
        <dbReference type="ARBA" id="ARBA00004651"/>
    </source>
</evidence>
<dbReference type="GO" id="GO:0015420">
    <property type="term" value="F:ABC-type vitamin B12 transporter activity"/>
    <property type="evidence" value="ECO:0007669"/>
    <property type="project" value="UniProtKB-UniRule"/>
</dbReference>
<comment type="caution">
    <text evidence="9">Lacks conserved residue(s) required for the propagation of feature annotation.</text>
</comment>
<sequence length="331" mass="34401">MSALSALLLLPAALLLDRLFGEPPARIHPVCGMGALAAAAERLLRRGPDGARMTLAGLAACLAVILPVGLLAALPVLLAGGMLGDAAAWIVCVAVVSLCLAPRCLDEHARRVALPLERGDLEAARRAVAMLVGRDPQQLDAHGVARACVESVGENLTDGILATLFWAAAGLLLAGLPGAAALAACHRAANVLDALWGRLDATYRCFGTAAARLDDVLNWCPARLALPCIVLAAALLPGLDARACRRVGWRDRHAHESPNSAWSEAAFAGALGLRLGGPARYGPLYRDHPWLGDGSPLATARHIRQAVRLMWASVLVFAASASLLLAAVACI</sequence>
<dbReference type="RefSeq" id="WP_072335110.1">
    <property type="nucleotide sequence ID" value="NZ_CBCTAE010000023.1"/>
</dbReference>
<protein>
    <recommendedName>
        <fullName evidence="9">Cobalamin biosynthesis protein CobD</fullName>
    </recommendedName>
</protein>
<dbReference type="GO" id="GO:0048472">
    <property type="term" value="F:threonine-phosphate decarboxylase activity"/>
    <property type="evidence" value="ECO:0007669"/>
    <property type="project" value="InterPro"/>
</dbReference>
<organism evidence="10 11">
    <name type="scientific">Desulfovibrio piger</name>
    <dbReference type="NCBI Taxonomy" id="901"/>
    <lineage>
        <taxon>Bacteria</taxon>
        <taxon>Pseudomonadati</taxon>
        <taxon>Thermodesulfobacteriota</taxon>
        <taxon>Desulfovibrionia</taxon>
        <taxon>Desulfovibrionales</taxon>
        <taxon>Desulfovibrionaceae</taxon>
        <taxon>Desulfovibrio</taxon>
    </lineage>
</organism>
<dbReference type="HAMAP" id="MF_00024">
    <property type="entry name" value="CobD_CbiB"/>
    <property type="match status" value="1"/>
</dbReference>
<dbReference type="EMBL" id="LT630450">
    <property type="protein sequence ID" value="SFV73397.1"/>
    <property type="molecule type" value="Genomic_DNA"/>
</dbReference>
<gene>
    <name evidence="9" type="primary">cobD</name>
    <name evidence="10" type="ORF">DESPIGER_1558</name>
</gene>